<evidence type="ECO:0000256" key="5">
    <source>
        <dbReference type="ARBA" id="ARBA00023136"/>
    </source>
</evidence>
<evidence type="ECO:0000256" key="2">
    <source>
        <dbReference type="ARBA" id="ARBA00022679"/>
    </source>
</evidence>
<evidence type="ECO:0000313" key="15">
    <source>
        <dbReference type="Proteomes" id="UP000799438"/>
    </source>
</evidence>
<dbReference type="GO" id="GO:0019706">
    <property type="term" value="F:protein-cysteine S-palmitoyltransferase activity"/>
    <property type="evidence" value="ECO:0007669"/>
    <property type="project" value="UniProtKB-EC"/>
</dbReference>
<evidence type="ECO:0000256" key="6">
    <source>
        <dbReference type="ARBA" id="ARBA00023139"/>
    </source>
</evidence>
<dbReference type="PROSITE" id="PS50216">
    <property type="entry name" value="DHHC"/>
    <property type="match status" value="1"/>
</dbReference>
<dbReference type="GO" id="GO:0005783">
    <property type="term" value="C:endoplasmic reticulum"/>
    <property type="evidence" value="ECO:0007669"/>
    <property type="project" value="TreeGrafter"/>
</dbReference>
<sequence length="393" mass="43836">MASSAAHVPGPNPQAIARYSAIIVPLIITAIVGWASYVTIVQVAVYRLLQRYHQRAAAIAVIVLYSVSLFMAALCYLRLLQTVWTNPAYLPLGRTKADERRRKSRGRIRRKLRGKHEREAEEGGHLDGGSDVTANDPDLGWGLEQHAEKIRNLEAFRPKEVFVCDYEGMPIWCEKCACWKPDRAHHSSDVGRCVRRLDHFCPWVGGVVSETTMKFFIQFTFYAAFLAVFVLVTDAAVLAKDRHNDYGTNAQLAVLLGFSGLFTLFSTGIFGNTLHMALSNLTSIEAINKGNNTYHLSVLVTPVWYRGDTNEYPFRTTSYPGAPGATYAILFTHPGDNPWDVGWFGNLKSVLGESVLDWWVPLRYGPCTTHDSLESDFPMGKAVDDLKKEAAGF</sequence>
<keyword evidence="2 11" id="KW-0808">Transferase</keyword>
<feature type="domain" description="Palmitoyltransferase DHHC" evidence="13">
    <location>
        <begin position="172"/>
        <end position="289"/>
    </location>
</feature>
<dbReference type="GO" id="GO:0006612">
    <property type="term" value="P:protein targeting to membrane"/>
    <property type="evidence" value="ECO:0007669"/>
    <property type="project" value="TreeGrafter"/>
</dbReference>
<keyword evidence="15" id="KW-1185">Reference proteome</keyword>
<comment type="domain">
    <text evidence="11">The DHHC domain is required for palmitoyltransferase activity.</text>
</comment>
<dbReference type="InterPro" id="IPR039859">
    <property type="entry name" value="PFA4/ZDH16/20/ERF2-like"/>
</dbReference>
<keyword evidence="4 11" id="KW-1133">Transmembrane helix</keyword>
<dbReference type="GeneID" id="54299849"/>
<feature type="region of interest" description="Disordered" evidence="12">
    <location>
        <begin position="100"/>
        <end position="132"/>
    </location>
</feature>
<evidence type="ECO:0000256" key="4">
    <source>
        <dbReference type="ARBA" id="ARBA00022989"/>
    </source>
</evidence>
<keyword evidence="8 11" id="KW-0012">Acyltransferase</keyword>
<name>A0A6A6B748_9PEZI</name>
<dbReference type="PANTHER" id="PTHR22883:SF23">
    <property type="entry name" value="PALMITOYLTRANSFERASE ZDHHC6"/>
    <property type="match status" value="1"/>
</dbReference>
<dbReference type="RefSeq" id="XP_033394777.1">
    <property type="nucleotide sequence ID" value="XM_033542352.1"/>
</dbReference>
<comment type="catalytic activity">
    <reaction evidence="10 11">
        <text>L-cysteinyl-[protein] + hexadecanoyl-CoA = S-hexadecanoyl-L-cysteinyl-[protein] + CoA</text>
        <dbReference type="Rhea" id="RHEA:36683"/>
        <dbReference type="Rhea" id="RHEA-COMP:10131"/>
        <dbReference type="Rhea" id="RHEA-COMP:11032"/>
        <dbReference type="ChEBI" id="CHEBI:29950"/>
        <dbReference type="ChEBI" id="CHEBI:57287"/>
        <dbReference type="ChEBI" id="CHEBI:57379"/>
        <dbReference type="ChEBI" id="CHEBI:74151"/>
        <dbReference type="EC" id="2.3.1.225"/>
    </reaction>
</comment>
<dbReference type="GO" id="GO:0016020">
    <property type="term" value="C:membrane"/>
    <property type="evidence" value="ECO:0007669"/>
    <property type="project" value="UniProtKB-SubCell"/>
</dbReference>
<keyword evidence="6" id="KW-0564">Palmitate</keyword>
<keyword evidence="7" id="KW-0449">Lipoprotein</keyword>
<keyword evidence="5 11" id="KW-0472">Membrane</keyword>
<accession>A0A6A6B748</accession>
<comment type="subcellular location">
    <subcellularLocation>
        <location evidence="1">Membrane</location>
        <topology evidence="1">Multi-pass membrane protein</topology>
    </subcellularLocation>
</comment>
<dbReference type="EC" id="2.3.1.225" evidence="11"/>
<dbReference type="OrthoDB" id="331948at2759"/>
<reference evidence="14" key="1">
    <citation type="journal article" date="2020" name="Stud. Mycol.">
        <title>101 Dothideomycetes genomes: a test case for predicting lifestyles and emergence of pathogens.</title>
        <authorList>
            <person name="Haridas S."/>
            <person name="Albert R."/>
            <person name="Binder M."/>
            <person name="Bloem J."/>
            <person name="Labutti K."/>
            <person name="Salamov A."/>
            <person name="Andreopoulos B."/>
            <person name="Baker S."/>
            <person name="Barry K."/>
            <person name="Bills G."/>
            <person name="Bluhm B."/>
            <person name="Cannon C."/>
            <person name="Castanera R."/>
            <person name="Culley D."/>
            <person name="Daum C."/>
            <person name="Ezra D."/>
            <person name="Gonzalez J."/>
            <person name="Henrissat B."/>
            <person name="Kuo A."/>
            <person name="Liang C."/>
            <person name="Lipzen A."/>
            <person name="Lutzoni F."/>
            <person name="Magnuson J."/>
            <person name="Mondo S."/>
            <person name="Nolan M."/>
            <person name="Ohm R."/>
            <person name="Pangilinan J."/>
            <person name="Park H.-J."/>
            <person name="Ramirez L."/>
            <person name="Alfaro M."/>
            <person name="Sun H."/>
            <person name="Tritt A."/>
            <person name="Yoshinaga Y."/>
            <person name="Zwiers L.-H."/>
            <person name="Turgeon B."/>
            <person name="Goodwin S."/>
            <person name="Spatafora J."/>
            <person name="Crous P."/>
            <person name="Grigoriev I."/>
        </authorList>
    </citation>
    <scope>NUCLEOTIDE SEQUENCE</scope>
    <source>
        <strain evidence="14">CBS 121167</strain>
    </source>
</reference>
<evidence type="ECO:0000259" key="13">
    <source>
        <dbReference type="Pfam" id="PF01529"/>
    </source>
</evidence>
<feature type="compositionally biased region" description="Basic and acidic residues" evidence="12">
    <location>
        <begin position="116"/>
        <end position="125"/>
    </location>
</feature>
<feature type="transmembrane region" description="Helical" evidence="11">
    <location>
        <begin position="57"/>
        <end position="79"/>
    </location>
</feature>
<feature type="transmembrane region" description="Helical" evidence="11">
    <location>
        <begin position="250"/>
        <end position="271"/>
    </location>
</feature>
<dbReference type="InterPro" id="IPR001594">
    <property type="entry name" value="Palmitoyltrfase_DHHC"/>
</dbReference>
<protein>
    <recommendedName>
        <fullName evidence="11">Palmitoyltransferase</fullName>
        <ecNumber evidence="11">2.3.1.225</ecNumber>
    </recommendedName>
</protein>
<evidence type="ECO:0000256" key="1">
    <source>
        <dbReference type="ARBA" id="ARBA00004141"/>
    </source>
</evidence>
<dbReference type="GO" id="GO:0005794">
    <property type="term" value="C:Golgi apparatus"/>
    <property type="evidence" value="ECO:0007669"/>
    <property type="project" value="TreeGrafter"/>
</dbReference>
<feature type="transmembrane region" description="Helical" evidence="11">
    <location>
        <begin position="20"/>
        <end position="45"/>
    </location>
</feature>
<feature type="transmembrane region" description="Helical" evidence="11">
    <location>
        <begin position="215"/>
        <end position="238"/>
    </location>
</feature>
<evidence type="ECO:0000256" key="10">
    <source>
        <dbReference type="ARBA" id="ARBA00048048"/>
    </source>
</evidence>
<evidence type="ECO:0000313" key="14">
    <source>
        <dbReference type="EMBL" id="KAF2139064.1"/>
    </source>
</evidence>
<evidence type="ECO:0000256" key="9">
    <source>
        <dbReference type="ARBA" id="ARBA00038298"/>
    </source>
</evidence>
<dbReference type="Pfam" id="PF01529">
    <property type="entry name" value="DHHC"/>
    <property type="match status" value="1"/>
</dbReference>
<feature type="compositionally biased region" description="Basic residues" evidence="12">
    <location>
        <begin position="102"/>
        <end position="115"/>
    </location>
</feature>
<proteinExistence type="inferred from homology"/>
<dbReference type="AlphaFoldDB" id="A0A6A6B748"/>
<evidence type="ECO:0000256" key="11">
    <source>
        <dbReference type="RuleBase" id="RU079119"/>
    </source>
</evidence>
<keyword evidence="3 11" id="KW-0812">Transmembrane</keyword>
<dbReference type="EMBL" id="ML995494">
    <property type="protein sequence ID" value="KAF2139064.1"/>
    <property type="molecule type" value="Genomic_DNA"/>
</dbReference>
<evidence type="ECO:0000256" key="7">
    <source>
        <dbReference type="ARBA" id="ARBA00023288"/>
    </source>
</evidence>
<organism evidence="14 15">
    <name type="scientific">Aplosporella prunicola CBS 121167</name>
    <dbReference type="NCBI Taxonomy" id="1176127"/>
    <lineage>
        <taxon>Eukaryota</taxon>
        <taxon>Fungi</taxon>
        <taxon>Dikarya</taxon>
        <taxon>Ascomycota</taxon>
        <taxon>Pezizomycotina</taxon>
        <taxon>Dothideomycetes</taxon>
        <taxon>Dothideomycetes incertae sedis</taxon>
        <taxon>Botryosphaeriales</taxon>
        <taxon>Aplosporellaceae</taxon>
        <taxon>Aplosporella</taxon>
    </lineage>
</organism>
<evidence type="ECO:0000256" key="8">
    <source>
        <dbReference type="ARBA" id="ARBA00023315"/>
    </source>
</evidence>
<dbReference type="PANTHER" id="PTHR22883">
    <property type="entry name" value="ZINC FINGER DHHC DOMAIN CONTAINING PROTEIN"/>
    <property type="match status" value="1"/>
</dbReference>
<dbReference type="Proteomes" id="UP000799438">
    <property type="component" value="Unassembled WGS sequence"/>
</dbReference>
<evidence type="ECO:0000256" key="3">
    <source>
        <dbReference type="ARBA" id="ARBA00022692"/>
    </source>
</evidence>
<evidence type="ECO:0000256" key="12">
    <source>
        <dbReference type="SAM" id="MobiDB-lite"/>
    </source>
</evidence>
<comment type="similarity">
    <text evidence="9">Belongs to the DHHC palmitoyltransferase family. PFA5 subfamily.</text>
</comment>
<gene>
    <name evidence="14" type="ORF">K452DRAFT_300632</name>
</gene>